<name>B1ZWH8_OPITP</name>
<dbReference type="RefSeq" id="WP_012372840.1">
    <property type="nucleotide sequence ID" value="NC_010571.1"/>
</dbReference>
<feature type="domain" description="TPM" evidence="1">
    <location>
        <begin position="12"/>
        <end position="121"/>
    </location>
</feature>
<dbReference type="PANTHER" id="PTHR30373:SF8">
    <property type="entry name" value="BLL7265 PROTEIN"/>
    <property type="match status" value="1"/>
</dbReference>
<dbReference type="HOGENOM" id="CLU_086382_1_1_0"/>
<dbReference type="PANTHER" id="PTHR30373">
    <property type="entry name" value="UPF0603 PROTEIN YGCG"/>
    <property type="match status" value="1"/>
</dbReference>
<keyword evidence="3" id="KW-1185">Reference proteome</keyword>
<dbReference type="eggNOG" id="COG3762">
    <property type="taxonomic scope" value="Bacteria"/>
</dbReference>
<evidence type="ECO:0000259" key="1">
    <source>
        <dbReference type="Pfam" id="PF04536"/>
    </source>
</evidence>
<evidence type="ECO:0000313" key="2">
    <source>
        <dbReference type="EMBL" id="ACB73302.1"/>
    </source>
</evidence>
<dbReference type="Gene3D" id="3.10.310.50">
    <property type="match status" value="1"/>
</dbReference>
<dbReference type="STRING" id="452637.Oter_0010"/>
<proteinExistence type="predicted"/>
<gene>
    <name evidence="2" type="ordered locus">Oter_0010</name>
</gene>
<accession>B1ZWH8</accession>
<dbReference type="Pfam" id="PF04536">
    <property type="entry name" value="TPM_phosphatase"/>
    <property type="match status" value="1"/>
</dbReference>
<protein>
    <recommendedName>
        <fullName evidence="1">TPM domain-containing protein</fullName>
    </recommendedName>
</protein>
<evidence type="ECO:0000313" key="3">
    <source>
        <dbReference type="Proteomes" id="UP000007013"/>
    </source>
</evidence>
<dbReference type="AlphaFoldDB" id="B1ZWH8"/>
<sequence>MSVFSSSPKIDHATVVAAIAAAEQRTSGEIRVVVAKDKVADPVVAAKAHFERLGMTATIERNGVLIYLAPASRAFAVIGDTAIHEKCGESFWKLTAAAMELRFKQGEFTDGLVLGIEKAAAVLAENFPRQPDDRDELPNTVEEA</sequence>
<organism evidence="2 3">
    <name type="scientific">Opitutus terrae (strain DSM 11246 / JCM 15787 / PB90-1)</name>
    <dbReference type="NCBI Taxonomy" id="452637"/>
    <lineage>
        <taxon>Bacteria</taxon>
        <taxon>Pseudomonadati</taxon>
        <taxon>Verrucomicrobiota</taxon>
        <taxon>Opitutia</taxon>
        <taxon>Opitutales</taxon>
        <taxon>Opitutaceae</taxon>
        <taxon>Opitutus</taxon>
    </lineage>
</organism>
<dbReference type="InterPro" id="IPR007621">
    <property type="entry name" value="TPM_dom"/>
</dbReference>
<dbReference type="Proteomes" id="UP000007013">
    <property type="component" value="Chromosome"/>
</dbReference>
<dbReference type="EMBL" id="CP001032">
    <property type="protein sequence ID" value="ACB73302.1"/>
    <property type="molecule type" value="Genomic_DNA"/>
</dbReference>
<dbReference type="OrthoDB" id="5683663at2"/>
<dbReference type="KEGG" id="ote:Oter_0010"/>
<reference evidence="2 3" key="1">
    <citation type="journal article" date="2011" name="J. Bacteriol.">
        <title>Genome sequence of the verrucomicrobium Opitutus terrae PB90-1, an abundant inhabitant of rice paddy soil ecosystems.</title>
        <authorList>
            <person name="van Passel M.W."/>
            <person name="Kant R."/>
            <person name="Palva A."/>
            <person name="Copeland A."/>
            <person name="Lucas S."/>
            <person name="Lapidus A."/>
            <person name="Glavina del Rio T."/>
            <person name="Pitluck S."/>
            <person name="Goltsman E."/>
            <person name="Clum A."/>
            <person name="Sun H."/>
            <person name="Schmutz J."/>
            <person name="Larimer F.W."/>
            <person name="Land M.L."/>
            <person name="Hauser L."/>
            <person name="Kyrpides N."/>
            <person name="Mikhailova N."/>
            <person name="Richardson P.P."/>
            <person name="Janssen P.H."/>
            <person name="de Vos W.M."/>
            <person name="Smidt H."/>
        </authorList>
    </citation>
    <scope>NUCLEOTIDE SEQUENCE [LARGE SCALE GENOMIC DNA]</scope>
    <source>
        <strain evidence="3">DSM 11246 / JCM 15787 / PB90-1</strain>
    </source>
</reference>